<evidence type="ECO:0000259" key="4">
    <source>
        <dbReference type="SMART" id="SM00079"/>
    </source>
</evidence>
<dbReference type="PROSITE" id="PS51318">
    <property type="entry name" value="TAT"/>
    <property type="match status" value="1"/>
</dbReference>
<feature type="domain" description="Ionotropic glutamate receptor C-terminal" evidence="4">
    <location>
        <begin position="62"/>
        <end position="278"/>
    </location>
</feature>
<evidence type="ECO:0000259" key="3">
    <source>
        <dbReference type="SMART" id="SM00062"/>
    </source>
</evidence>
<accession>A0A2A6ZDM0</accession>
<dbReference type="SMART" id="SM00062">
    <property type="entry name" value="PBPb"/>
    <property type="match status" value="1"/>
</dbReference>
<organism evidence="5 6">
    <name type="scientific">Faecalibacterium langellae</name>
    <dbReference type="NCBI Taxonomy" id="3435293"/>
    <lineage>
        <taxon>Bacteria</taxon>
        <taxon>Bacillati</taxon>
        <taxon>Bacillota</taxon>
        <taxon>Clostridia</taxon>
        <taxon>Eubacteriales</taxon>
        <taxon>Oscillospiraceae</taxon>
        <taxon>Faecalibacterium</taxon>
    </lineage>
</organism>
<dbReference type="GO" id="GO:0015276">
    <property type="term" value="F:ligand-gated monoatomic ion channel activity"/>
    <property type="evidence" value="ECO:0007669"/>
    <property type="project" value="InterPro"/>
</dbReference>
<keyword evidence="6" id="KW-1185">Reference proteome</keyword>
<name>A0A2A6ZDM0_9FIRM</name>
<reference evidence="5 6" key="1">
    <citation type="journal article" date="2017" name="Front. Microbiol.">
        <title>New Insights into the Diversity of the Genus Faecalibacterium.</title>
        <authorList>
            <person name="Benevides L."/>
            <person name="Burman S."/>
            <person name="Martin R."/>
            <person name="Robert V."/>
            <person name="Thomas M."/>
            <person name="Miquel S."/>
            <person name="Chain F."/>
            <person name="Sokol H."/>
            <person name="Bermudez-Humaran L.G."/>
            <person name="Morrison M."/>
            <person name="Langella P."/>
            <person name="Azevedo V.A."/>
            <person name="Chatel J.M."/>
            <person name="Soares S."/>
        </authorList>
    </citation>
    <scope>NUCLEOTIDE SEQUENCE [LARGE SCALE GENOMIC DNA]</scope>
    <source>
        <strain evidence="6">CNCM I-4540</strain>
    </source>
</reference>
<keyword evidence="1 2" id="KW-0732">Signal</keyword>
<dbReference type="InterPro" id="IPR006311">
    <property type="entry name" value="TAT_signal"/>
</dbReference>
<feature type="signal peptide" evidence="2">
    <location>
        <begin position="1"/>
        <end position="30"/>
    </location>
</feature>
<dbReference type="PROSITE" id="PS51257">
    <property type="entry name" value="PROKAR_LIPOPROTEIN"/>
    <property type="match status" value="1"/>
</dbReference>
<dbReference type="SMART" id="SM00079">
    <property type="entry name" value="PBPe"/>
    <property type="match status" value="1"/>
</dbReference>
<evidence type="ECO:0000313" key="5">
    <source>
        <dbReference type="EMBL" id="PDX59459.1"/>
    </source>
</evidence>
<evidence type="ECO:0000256" key="1">
    <source>
        <dbReference type="ARBA" id="ARBA00022729"/>
    </source>
</evidence>
<comment type="caution">
    <text evidence="5">The sequence shown here is derived from an EMBL/GenBank/DDBJ whole genome shotgun (WGS) entry which is preliminary data.</text>
</comment>
<sequence>MKKISRRSFLAAAGLSVAALALTACGGSSASTASSVASSAASSEAASTSAAAGELTTVEAGKLTMATNATFPPYEMTTDAGEFEGIDIEAAQAIADKLGLELQIDDMDFDAALLSVQQGKADIVMAGVTVTDERKAVMDFSDSYATGIQSVIVPEGSDIASPDDLAGKKIGTQRGTTGYIYCTDDFGEDAVVAYDSGLTAVQALNNGQVDAVVIDNAPAKEYVAANPGLKVLETSYAEEDYAIGMAKSSPLEDAINSALEELKADGTLQAIVDKYITAE</sequence>
<dbReference type="Gene3D" id="3.40.190.10">
    <property type="entry name" value="Periplasmic binding protein-like II"/>
    <property type="match status" value="2"/>
</dbReference>
<dbReference type="SUPFAM" id="SSF53850">
    <property type="entry name" value="Periplasmic binding protein-like II"/>
    <property type="match status" value="1"/>
</dbReference>
<protein>
    <submittedName>
        <fullName evidence="5">ABC transporter substrate-binding protein</fullName>
    </submittedName>
</protein>
<feature type="chain" id="PRO_5012450546" evidence="2">
    <location>
        <begin position="31"/>
        <end position="279"/>
    </location>
</feature>
<dbReference type="Pfam" id="PF00497">
    <property type="entry name" value="SBP_bac_3"/>
    <property type="match status" value="1"/>
</dbReference>
<dbReference type="EMBL" id="NMTQ01000014">
    <property type="protein sequence ID" value="PDX59459.1"/>
    <property type="molecule type" value="Genomic_DNA"/>
</dbReference>
<dbReference type="GO" id="GO:0016020">
    <property type="term" value="C:membrane"/>
    <property type="evidence" value="ECO:0007669"/>
    <property type="project" value="InterPro"/>
</dbReference>
<dbReference type="PANTHER" id="PTHR35936">
    <property type="entry name" value="MEMBRANE-BOUND LYTIC MUREIN TRANSGLYCOSYLASE F"/>
    <property type="match status" value="1"/>
</dbReference>
<dbReference type="AlphaFoldDB" id="A0A2A6ZDM0"/>
<gene>
    <name evidence="5" type="ORF">CGS46_02835</name>
</gene>
<dbReference type="PANTHER" id="PTHR35936:SF17">
    <property type="entry name" value="ARGININE-BINDING EXTRACELLULAR PROTEIN ARTP"/>
    <property type="match status" value="1"/>
</dbReference>
<dbReference type="CDD" id="cd13530">
    <property type="entry name" value="PBP2_peptides_like"/>
    <property type="match status" value="1"/>
</dbReference>
<evidence type="ECO:0000313" key="6">
    <source>
        <dbReference type="Proteomes" id="UP000220752"/>
    </source>
</evidence>
<feature type="domain" description="Solute-binding protein family 3/N-terminal" evidence="3">
    <location>
        <begin position="62"/>
        <end position="279"/>
    </location>
</feature>
<evidence type="ECO:0000256" key="2">
    <source>
        <dbReference type="SAM" id="SignalP"/>
    </source>
</evidence>
<dbReference type="Proteomes" id="UP000220752">
    <property type="component" value="Unassembled WGS sequence"/>
</dbReference>
<dbReference type="InterPro" id="IPR001320">
    <property type="entry name" value="Iontro_rcpt_C"/>
</dbReference>
<proteinExistence type="predicted"/>
<dbReference type="InterPro" id="IPR001638">
    <property type="entry name" value="Solute-binding_3/MltF_N"/>
</dbReference>